<comment type="caution">
    <text evidence="1">The sequence shown here is derived from an EMBL/GenBank/DDBJ whole genome shotgun (WGS) entry which is preliminary data.</text>
</comment>
<organism evidence="1 2">
    <name type="scientific">Lactiplantibacillus plajomi</name>
    <dbReference type="NCBI Taxonomy" id="1457217"/>
    <lineage>
        <taxon>Bacteria</taxon>
        <taxon>Bacillati</taxon>
        <taxon>Bacillota</taxon>
        <taxon>Bacilli</taxon>
        <taxon>Lactobacillales</taxon>
        <taxon>Lactobacillaceae</taxon>
        <taxon>Lactiplantibacillus</taxon>
    </lineage>
</organism>
<protein>
    <submittedName>
        <fullName evidence="1">Uncharacterized protein</fullName>
    </submittedName>
</protein>
<keyword evidence="2" id="KW-1185">Reference proteome</keyword>
<sequence length="213" mass="24101">MVQVTIVAKKKYEEYQNLLAGLISEKDKSLKAVSITEDEYRQNRGKITSANKIILLENSKTLKNYQNITPYKFQNEYGFRYGWQGNVAIIDIDESKVHLEDSSKIAETISEMLEVEGEETDQAPEATGGLLNRVIDSKREVNKKLNRQISKHVNPKFQRLANFGVKHVLSGVGSVGSVVDFKDYKELLRSMDIALVKKFVADNENGLNAFLNN</sequence>
<proteinExistence type="predicted"/>
<evidence type="ECO:0000313" key="1">
    <source>
        <dbReference type="EMBL" id="MFC0423400.1"/>
    </source>
</evidence>
<dbReference type="EMBL" id="JBHLUK010000041">
    <property type="protein sequence ID" value="MFC0423400.1"/>
    <property type="molecule type" value="Genomic_DNA"/>
</dbReference>
<name>A0ABV6K1P9_9LACO</name>
<reference evidence="1 2" key="1">
    <citation type="submission" date="2024-09" db="EMBL/GenBank/DDBJ databases">
        <authorList>
            <person name="Sun Q."/>
            <person name="Mori K."/>
        </authorList>
    </citation>
    <scope>NUCLEOTIDE SEQUENCE [LARGE SCALE GENOMIC DNA]</scope>
    <source>
        <strain evidence="1 2">TBRC 4575</strain>
    </source>
</reference>
<gene>
    <name evidence="1" type="ORF">ACFFGS_04585</name>
</gene>
<accession>A0ABV6K1P9</accession>
<dbReference type="RefSeq" id="WP_137646238.1">
    <property type="nucleotide sequence ID" value="NZ_BAABRM010000062.1"/>
</dbReference>
<evidence type="ECO:0000313" key="2">
    <source>
        <dbReference type="Proteomes" id="UP001589855"/>
    </source>
</evidence>
<dbReference type="Proteomes" id="UP001589855">
    <property type="component" value="Unassembled WGS sequence"/>
</dbReference>